<evidence type="ECO:0000259" key="6">
    <source>
        <dbReference type="Pfam" id="PF07731"/>
    </source>
</evidence>
<protein>
    <submittedName>
        <fullName evidence="8">Multicopper oxidase</fullName>
    </submittedName>
</protein>
<dbReference type="STRING" id="913774.A0A0C3CBD9"/>
<evidence type="ECO:0000256" key="3">
    <source>
        <dbReference type="ARBA" id="ARBA00023002"/>
    </source>
</evidence>
<evidence type="ECO:0000256" key="4">
    <source>
        <dbReference type="ARBA" id="ARBA00023008"/>
    </source>
</evidence>
<dbReference type="AlphaFoldDB" id="A0A0C3CBD9"/>
<keyword evidence="4" id="KW-0186">Copper</keyword>
<evidence type="ECO:0000256" key="2">
    <source>
        <dbReference type="ARBA" id="ARBA00022723"/>
    </source>
</evidence>
<dbReference type="CDD" id="cd13854">
    <property type="entry name" value="CuRO_1_MaLCC_like"/>
    <property type="match status" value="1"/>
</dbReference>
<dbReference type="CDD" id="cd13901">
    <property type="entry name" value="CuRO_3_MaLCC_like"/>
    <property type="match status" value="1"/>
</dbReference>
<dbReference type="InterPro" id="IPR002355">
    <property type="entry name" value="Cu_oxidase_Cu_BS"/>
</dbReference>
<reference evidence="9" key="2">
    <citation type="submission" date="2015-01" db="EMBL/GenBank/DDBJ databases">
        <title>Evolutionary Origins and Diversification of the Mycorrhizal Mutualists.</title>
        <authorList>
            <consortium name="DOE Joint Genome Institute"/>
            <consortium name="Mycorrhizal Genomics Consortium"/>
            <person name="Kohler A."/>
            <person name="Kuo A."/>
            <person name="Nagy L.G."/>
            <person name="Floudas D."/>
            <person name="Copeland A."/>
            <person name="Barry K.W."/>
            <person name="Cichocki N."/>
            <person name="Veneault-Fourrey C."/>
            <person name="LaButti K."/>
            <person name="Lindquist E.A."/>
            <person name="Lipzen A."/>
            <person name="Lundell T."/>
            <person name="Morin E."/>
            <person name="Murat C."/>
            <person name="Riley R."/>
            <person name="Ohm R."/>
            <person name="Sun H."/>
            <person name="Tunlid A."/>
            <person name="Henrissat B."/>
            <person name="Grigoriev I.V."/>
            <person name="Hibbett D.S."/>
            <person name="Martin F."/>
        </authorList>
    </citation>
    <scope>NUCLEOTIDE SEQUENCE [LARGE SCALE GENOMIC DNA]</scope>
    <source>
        <strain evidence="9">Zn</strain>
    </source>
</reference>
<sequence>MFHTLVNFYRPQTRDVLLKERKFIGITRYYHFDIGYITMAPDGVTKNMIVVNGQFPGPTIEANWGDWIEVEVQNNLDEGTAFHWHGLFQQQTPWADGVPGVSQCPIAPGQKLTYRFQANGYGTSWYHSHYSAQYSMGPFGPIVIHGPQSSNKYDTDLGPVLLADWYHKDYHDLVKSVIGTDPATVIGTTVSDNILINGKNSFNCSLALVGQKCSPNAPLSEFNFNTGKTHLLRIVNGGSDGTLYFSIDDHELEVIALDFVPLTPYTTTVIALGVGQRMDVLVKGTGKSTASYYMRARNSQGPGCDQSFAPPPANFALGIVRYQNAHSGQLPDSTASSFIDTCADAPITLGRPYRSQPVVTEDVHTVNIDIVAAANASGTLLWFENNSTFFTNFNDPVLRDVAAGQKSFPSKYNVYDTGNAKNVRFVIVNNSPAMHPIHMHGHTYQVLANVPNITWDGQITNPSNPLRRDTQIVGPNSTIVLQIESTNAGVWPIHCHIAWHVSAGLFVQFIEQRDSIKNLHPGNQIDGNCQAWDNWSKTHTVFQIDSGLRRMMVRSG</sequence>
<dbReference type="Gene3D" id="2.60.40.420">
    <property type="entry name" value="Cupredoxins - blue copper proteins"/>
    <property type="match status" value="3"/>
</dbReference>
<dbReference type="InterPro" id="IPR008972">
    <property type="entry name" value="Cupredoxin"/>
</dbReference>
<name>A0A0C3CBD9_OIDMZ</name>
<dbReference type="SUPFAM" id="SSF49503">
    <property type="entry name" value="Cupredoxins"/>
    <property type="match status" value="3"/>
</dbReference>
<keyword evidence="3" id="KW-0560">Oxidoreductase</keyword>
<dbReference type="PANTHER" id="PTHR11709">
    <property type="entry name" value="MULTI-COPPER OXIDASE"/>
    <property type="match status" value="1"/>
</dbReference>
<dbReference type="InterPro" id="IPR011706">
    <property type="entry name" value="Cu-oxidase_C"/>
</dbReference>
<evidence type="ECO:0000256" key="1">
    <source>
        <dbReference type="ARBA" id="ARBA00010609"/>
    </source>
</evidence>
<feature type="domain" description="Plastocyanin-like" evidence="7">
    <location>
        <begin position="35"/>
        <end position="148"/>
    </location>
</feature>
<feature type="domain" description="Plastocyanin-like" evidence="5">
    <location>
        <begin position="159"/>
        <end position="324"/>
    </location>
</feature>
<evidence type="ECO:0000259" key="7">
    <source>
        <dbReference type="Pfam" id="PF07732"/>
    </source>
</evidence>
<accession>A0A0C3CBD9</accession>
<organism evidence="8 9">
    <name type="scientific">Oidiodendron maius (strain Zn)</name>
    <dbReference type="NCBI Taxonomy" id="913774"/>
    <lineage>
        <taxon>Eukaryota</taxon>
        <taxon>Fungi</taxon>
        <taxon>Dikarya</taxon>
        <taxon>Ascomycota</taxon>
        <taxon>Pezizomycotina</taxon>
        <taxon>Leotiomycetes</taxon>
        <taxon>Leotiomycetes incertae sedis</taxon>
        <taxon>Myxotrichaceae</taxon>
        <taxon>Oidiodendron</taxon>
    </lineage>
</organism>
<proteinExistence type="inferred from homology"/>
<dbReference type="PROSITE" id="PS00080">
    <property type="entry name" value="MULTICOPPER_OXIDASE2"/>
    <property type="match status" value="1"/>
</dbReference>
<dbReference type="FunFam" id="2.60.40.420:FF:000021">
    <property type="entry name" value="Extracellular dihydrogeodin oxidase/laccase"/>
    <property type="match status" value="1"/>
</dbReference>
<dbReference type="HOGENOM" id="CLU_006504_3_1_1"/>
<dbReference type="Pfam" id="PF07731">
    <property type="entry name" value="Cu-oxidase_2"/>
    <property type="match status" value="1"/>
</dbReference>
<dbReference type="PROSITE" id="PS00079">
    <property type="entry name" value="MULTICOPPER_OXIDASE1"/>
    <property type="match status" value="1"/>
</dbReference>
<evidence type="ECO:0000313" key="8">
    <source>
        <dbReference type="EMBL" id="KIM96233.1"/>
    </source>
</evidence>
<dbReference type="OrthoDB" id="2121828at2759"/>
<reference evidence="8 9" key="1">
    <citation type="submission" date="2014-04" db="EMBL/GenBank/DDBJ databases">
        <authorList>
            <consortium name="DOE Joint Genome Institute"/>
            <person name="Kuo A."/>
            <person name="Martino E."/>
            <person name="Perotto S."/>
            <person name="Kohler A."/>
            <person name="Nagy L.G."/>
            <person name="Floudas D."/>
            <person name="Copeland A."/>
            <person name="Barry K.W."/>
            <person name="Cichocki N."/>
            <person name="Veneault-Fourrey C."/>
            <person name="LaButti K."/>
            <person name="Lindquist E.A."/>
            <person name="Lipzen A."/>
            <person name="Lundell T."/>
            <person name="Morin E."/>
            <person name="Murat C."/>
            <person name="Sun H."/>
            <person name="Tunlid A."/>
            <person name="Henrissat B."/>
            <person name="Grigoriev I.V."/>
            <person name="Hibbett D.S."/>
            <person name="Martin F."/>
            <person name="Nordberg H.P."/>
            <person name="Cantor M.N."/>
            <person name="Hua S.X."/>
        </authorList>
    </citation>
    <scope>NUCLEOTIDE SEQUENCE [LARGE SCALE GENOMIC DNA]</scope>
    <source>
        <strain evidence="8 9">Zn</strain>
    </source>
</reference>
<dbReference type="EMBL" id="KN832885">
    <property type="protein sequence ID" value="KIM96233.1"/>
    <property type="molecule type" value="Genomic_DNA"/>
</dbReference>
<gene>
    <name evidence="8" type="ORF">OIDMADRAFT_132535</name>
</gene>
<dbReference type="InterPro" id="IPR001117">
    <property type="entry name" value="Cu-oxidase_2nd"/>
</dbReference>
<evidence type="ECO:0000313" key="9">
    <source>
        <dbReference type="Proteomes" id="UP000054321"/>
    </source>
</evidence>
<dbReference type="InParanoid" id="A0A0C3CBD9"/>
<dbReference type="InterPro" id="IPR045087">
    <property type="entry name" value="Cu-oxidase_fam"/>
</dbReference>
<dbReference type="PANTHER" id="PTHR11709:SF145">
    <property type="entry name" value="LCC1"/>
    <property type="match status" value="1"/>
</dbReference>
<dbReference type="GO" id="GO:0016491">
    <property type="term" value="F:oxidoreductase activity"/>
    <property type="evidence" value="ECO:0007669"/>
    <property type="project" value="UniProtKB-KW"/>
</dbReference>
<dbReference type="Pfam" id="PF07732">
    <property type="entry name" value="Cu-oxidase_3"/>
    <property type="match status" value="1"/>
</dbReference>
<keyword evidence="2" id="KW-0479">Metal-binding</keyword>
<dbReference type="Proteomes" id="UP000054321">
    <property type="component" value="Unassembled WGS sequence"/>
</dbReference>
<feature type="domain" description="Plastocyanin-like" evidence="6">
    <location>
        <begin position="404"/>
        <end position="513"/>
    </location>
</feature>
<keyword evidence="9" id="KW-1185">Reference proteome</keyword>
<evidence type="ECO:0000259" key="5">
    <source>
        <dbReference type="Pfam" id="PF00394"/>
    </source>
</evidence>
<dbReference type="InterPro" id="IPR033138">
    <property type="entry name" value="Cu_oxidase_CS"/>
</dbReference>
<dbReference type="InterPro" id="IPR011707">
    <property type="entry name" value="Cu-oxidase-like_N"/>
</dbReference>
<dbReference type="Pfam" id="PF00394">
    <property type="entry name" value="Cu-oxidase"/>
    <property type="match status" value="1"/>
</dbReference>
<dbReference type="GO" id="GO:0005507">
    <property type="term" value="F:copper ion binding"/>
    <property type="evidence" value="ECO:0007669"/>
    <property type="project" value="InterPro"/>
</dbReference>
<comment type="similarity">
    <text evidence="1">Belongs to the multicopper oxidase family.</text>
</comment>